<proteinExistence type="inferred from homology"/>
<dbReference type="InterPro" id="IPR003593">
    <property type="entry name" value="AAA+_ATPase"/>
</dbReference>
<gene>
    <name evidence="7 12" type="primary">recA</name>
    <name evidence="12" type="ORF">HY221_00175</name>
</gene>
<evidence type="ECO:0000256" key="5">
    <source>
        <dbReference type="ARBA" id="ARBA00023125"/>
    </source>
</evidence>
<comment type="subcellular location">
    <subcellularLocation>
        <location evidence="7">Cytoplasm</location>
    </subcellularLocation>
</comment>
<dbReference type="GO" id="GO:0003684">
    <property type="term" value="F:damaged DNA binding"/>
    <property type="evidence" value="ECO:0007669"/>
    <property type="project" value="UniProtKB-UniRule"/>
</dbReference>
<dbReference type="InterPro" id="IPR020588">
    <property type="entry name" value="RecA_ATP-bd"/>
</dbReference>
<comment type="caution">
    <text evidence="12">The sequence shown here is derived from an EMBL/GenBank/DDBJ whole genome shotgun (WGS) entry which is preliminary data.</text>
</comment>
<evidence type="ECO:0000313" key="13">
    <source>
        <dbReference type="Proteomes" id="UP000753196"/>
    </source>
</evidence>
<dbReference type="PROSITE" id="PS50163">
    <property type="entry name" value="RECA_3"/>
    <property type="match status" value="1"/>
</dbReference>
<dbReference type="EMBL" id="JACQCR010000004">
    <property type="protein sequence ID" value="MBI3630746.1"/>
    <property type="molecule type" value="Genomic_DNA"/>
</dbReference>
<keyword evidence="4 7" id="KW-0067">ATP-binding</keyword>
<evidence type="ECO:0000256" key="3">
    <source>
        <dbReference type="ARBA" id="ARBA00022741"/>
    </source>
</evidence>
<dbReference type="AlphaFoldDB" id="A0A932VS31"/>
<evidence type="ECO:0000256" key="7">
    <source>
        <dbReference type="HAMAP-Rule" id="MF_00268"/>
    </source>
</evidence>
<dbReference type="InterPro" id="IPR020587">
    <property type="entry name" value="RecA_monomer-monomer_interface"/>
</dbReference>
<comment type="function">
    <text evidence="7">Can catalyze the hydrolysis of ATP in the presence of single-stranded DNA, the ATP-dependent uptake of single-stranded DNA by duplex DNA, and the ATP-dependent hybridization of homologous single-stranded DNAs. It interacts with LexA causing its activation and leading to its autocatalytic cleavage.</text>
</comment>
<evidence type="ECO:0000256" key="2">
    <source>
        <dbReference type="ARBA" id="ARBA00015553"/>
    </source>
</evidence>
<dbReference type="GO" id="GO:0005829">
    <property type="term" value="C:cytosol"/>
    <property type="evidence" value="ECO:0007669"/>
    <property type="project" value="TreeGrafter"/>
</dbReference>
<dbReference type="FunFam" id="3.40.50.300:FF:000087">
    <property type="entry name" value="Recombinase RecA"/>
    <property type="match status" value="1"/>
</dbReference>
<dbReference type="GO" id="GO:0009432">
    <property type="term" value="P:SOS response"/>
    <property type="evidence" value="ECO:0007669"/>
    <property type="project" value="UniProtKB-UniRule"/>
</dbReference>
<evidence type="ECO:0000256" key="6">
    <source>
        <dbReference type="ARBA" id="ARBA00023172"/>
    </source>
</evidence>
<dbReference type="InterPro" id="IPR049428">
    <property type="entry name" value="RecA-like_N"/>
</dbReference>
<keyword evidence="3 7" id="KW-0547">Nucleotide-binding</keyword>
<feature type="domain" description="RecA family profile 1" evidence="10">
    <location>
        <begin position="24"/>
        <end position="183"/>
    </location>
</feature>
<keyword evidence="7 8" id="KW-0742">SOS response</keyword>
<evidence type="ECO:0000259" key="11">
    <source>
        <dbReference type="PROSITE" id="PS50163"/>
    </source>
</evidence>
<evidence type="ECO:0000256" key="4">
    <source>
        <dbReference type="ARBA" id="ARBA00022840"/>
    </source>
</evidence>
<dbReference type="HAMAP" id="MF_00268">
    <property type="entry name" value="RecA"/>
    <property type="match status" value="1"/>
</dbReference>
<dbReference type="NCBIfam" id="TIGR02012">
    <property type="entry name" value="tigrfam_recA"/>
    <property type="match status" value="1"/>
</dbReference>
<dbReference type="Gene3D" id="3.40.50.300">
    <property type="entry name" value="P-loop containing nucleotide triphosphate hydrolases"/>
    <property type="match status" value="1"/>
</dbReference>
<dbReference type="PRINTS" id="PR00142">
    <property type="entry name" value="RECA"/>
</dbReference>
<dbReference type="Proteomes" id="UP000753196">
    <property type="component" value="Unassembled WGS sequence"/>
</dbReference>
<accession>A0A932VS31</accession>
<name>A0A932VS31_9BACT</name>
<keyword evidence="7 8" id="KW-0234">DNA repair</keyword>
<dbReference type="GO" id="GO:0140664">
    <property type="term" value="F:ATP-dependent DNA damage sensor activity"/>
    <property type="evidence" value="ECO:0007669"/>
    <property type="project" value="InterPro"/>
</dbReference>
<dbReference type="SUPFAM" id="SSF52540">
    <property type="entry name" value="P-loop containing nucleoside triphosphate hydrolases"/>
    <property type="match status" value="1"/>
</dbReference>
<evidence type="ECO:0000256" key="9">
    <source>
        <dbReference type="RuleBase" id="RU004527"/>
    </source>
</evidence>
<feature type="domain" description="RecA family profile 2" evidence="11">
    <location>
        <begin position="188"/>
        <end position="261"/>
    </location>
</feature>
<dbReference type="InterPro" id="IPR027417">
    <property type="entry name" value="P-loop_NTPase"/>
</dbReference>
<dbReference type="PROSITE" id="PS50162">
    <property type="entry name" value="RECA_2"/>
    <property type="match status" value="1"/>
</dbReference>
<keyword evidence="6 7" id="KW-0233">DNA recombination</keyword>
<dbReference type="InterPro" id="IPR049261">
    <property type="entry name" value="RecA-like_C"/>
</dbReference>
<dbReference type="InterPro" id="IPR013765">
    <property type="entry name" value="DNA_recomb/repair_RecA"/>
</dbReference>
<keyword evidence="7" id="KW-0963">Cytoplasm</keyword>
<keyword evidence="5 7" id="KW-0238">DNA-binding</keyword>
<dbReference type="SMART" id="SM00382">
    <property type="entry name" value="AAA"/>
    <property type="match status" value="1"/>
</dbReference>
<comment type="similarity">
    <text evidence="1 7 9">Belongs to the RecA family.</text>
</comment>
<evidence type="ECO:0000256" key="1">
    <source>
        <dbReference type="ARBA" id="ARBA00009391"/>
    </source>
</evidence>
<dbReference type="CDD" id="cd00983">
    <property type="entry name" value="RecA"/>
    <property type="match status" value="1"/>
</dbReference>
<evidence type="ECO:0000313" key="12">
    <source>
        <dbReference type="EMBL" id="MBI3630746.1"/>
    </source>
</evidence>
<sequence>MKVEEGYWIVTRRDLNGLQPKFKICSRIPTGSFSLDAALGVGGLPRGRIIEVFGPESSGKTTLALHVVREAQKRGGMAAFIDAEHALDPEYAKRIGVKIDDLLISQPDTGEQALEIVESLVRSNAVDVIVIDSVAALTPRAEIEGDMGQQHVGLQARLMSHALRKLTAITAKSKTIIIFINQIRMQIGMMYGNPETTPGGKALKFYCSVRIDIRRSAQIKKGEEIIGSRTKVKIVKNKVAPPFKIAEFDIFYGEGISYEAEVLNAALKYEIVKKAGASFSYDAIKLGVGFDAAKSHLKENPKLRDEIMKKVKEKMKE</sequence>
<evidence type="ECO:0000259" key="10">
    <source>
        <dbReference type="PROSITE" id="PS50162"/>
    </source>
</evidence>
<evidence type="ECO:0000256" key="8">
    <source>
        <dbReference type="RuleBase" id="RU000526"/>
    </source>
</evidence>
<dbReference type="PANTHER" id="PTHR45900">
    <property type="entry name" value="RECA"/>
    <property type="match status" value="1"/>
</dbReference>
<dbReference type="PANTHER" id="PTHR45900:SF1">
    <property type="entry name" value="MITOCHONDRIAL DNA REPAIR PROTEIN RECA HOMOLOG-RELATED"/>
    <property type="match status" value="1"/>
</dbReference>
<dbReference type="GO" id="GO:0006281">
    <property type="term" value="P:DNA repair"/>
    <property type="evidence" value="ECO:0007669"/>
    <property type="project" value="UniProtKB-UniRule"/>
</dbReference>
<reference evidence="12" key="1">
    <citation type="submission" date="2020-07" db="EMBL/GenBank/DDBJ databases">
        <title>Huge and variable diversity of episymbiotic CPR bacteria and DPANN archaea in groundwater ecosystems.</title>
        <authorList>
            <person name="He C.Y."/>
            <person name="Keren R."/>
            <person name="Whittaker M."/>
            <person name="Farag I.F."/>
            <person name="Doudna J."/>
            <person name="Cate J.H.D."/>
            <person name="Banfield J.F."/>
        </authorList>
    </citation>
    <scope>NUCLEOTIDE SEQUENCE</scope>
    <source>
        <strain evidence="12">NC_groundwater_973_Pr1_S-0.2um_54_13</strain>
    </source>
</reference>
<dbReference type="GO" id="GO:0005524">
    <property type="term" value="F:ATP binding"/>
    <property type="evidence" value="ECO:0007669"/>
    <property type="project" value="UniProtKB-UniRule"/>
</dbReference>
<feature type="binding site" evidence="7">
    <location>
        <begin position="54"/>
        <end position="61"/>
    </location>
    <ligand>
        <name>ATP</name>
        <dbReference type="ChEBI" id="CHEBI:30616"/>
    </ligand>
</feature>
<organism evidence="12 13">
    <name type="scientific">Candidatus Sungiibacteriota bacterium</name>
    <dbReference type="NCBI Taxonomy" id="2750080"/>
    <lineage>
        <taxon>Bacteria</taxon>
        <taxon>Candidatus Sungiibacteriota</taxon>
    </lineage>
</organism>
<dbReference type="Pfam" id="PF21096">
    <property type="entry name" value="RecA_C"/>
    <property type="match status" value="1"/>
</dbReference>
<keyword evidence="7 9" id="KW-0227">DNA damage</keyword>
<dbReference type="GO" id="GO:0003697">
    <property type="term" value="F:single-stranded DNA binding"/>
    <property type="evidence" value="ECO:0007669"/>
    <property type="project" value="UniProtKB-UniRule"/>
</dbReference>
<dbReference type="InterPro" id="IPR023400">
    <property type="entry name" value="RecA_C_sf"/>
</dbReference>
<dbReference type="Pfam" id="PF00154">
    <property type="entry name" value="RecA_N"/>
    <property type="match status" value="1"/>
</dbReference>
<dbReference type="SUPFAM" id="SSF54752">
    <property type="entry name" value="RecA protein, C-terminal domain"/>
    <property type="match status" value="1"/>
</dbReference>
<dbReference type="GO" id="GO:0006310">
    <property type="term" value="P:DNA recombination"/>
    <property type="evidence" value="ECO:0007669"/>
    <property type="project" value="UniProtKB-UniRule"/>
</dbReference>
<protein>
    <recommendedName>
        <fullName evidence="2 7">Protein RecA</fullName>
    </recommendedName>
    <alternativeName>
        <fullName evidence="7 8">Recombinase A</fullName>
    </alternativeName>
</protein>